<proteinExistence type="predicted"/>
<comment type="caution">
    <text evidence="2">The sequence shown here is derived from an EMBL/GenBank/DDBJ whole genome shotgun (WGS) entry which is preliminary data.</text>
</comment>
<keyword evidence="1" id="KW-0175">Coiled coil</keyword>
<evidence type="ECO:0000313" key="2">
    <source>
        <dbReference type="EMBL" id="MBA5607376.1"/>
    </source>
</evidence>
<evidence type="ECO:0000256" key="1">
    <source>
        <dbReference type="SAM" id="Coils"/>
    </source>
</evidence>
<sequence length="99" mass="11703">MKLLKIEGGNGYFRLNDGNYLEIDKINKEHLLTIINITLADEVEFDVFDEHALQNQAQRIVYKNIAEKLQNLSGRRQEYKDESEKLFQKEYDKYSQSTT</sequence>
<reference evidence="2 3" key="1">
    <citation type="submission" date="2020-07" db="EMBL/GenBank/DDBJ databases">
        <title>Novel species isolated from subtropical streams in China.</title>
        <authorList>
            <person name="Lu H."/>
        </authorList>
    </citation>
    <scope>NUCLEOTIDE SEQUENCE [LARGE SCALE GENOMIC DNA]</scope>
    <source>
        <strain evidence="2 3">FT3S</strain>
    </source>
</reference>
<dbReference type="EMBL" id="JACEZS010000017">
    <property type="protein sequence ID" value="MBA5607376.1"/>
    <property type="molecule type" value="Genomic_DNA"/>
</dbReference>
<accession>A0A7W2EK41</accession>
<keyword evidence="3" id="KW-1185">Reference proteome</keyword>
<protein>
    <submittedName>
        <fullName evidence="2">Uncharacterized protein</fullName>
    </submittedName>
</protein>
<evidence type="ECO:0000313" key="3">
    <source>
        <dbReference type="Proteomes" id="UP000566711"/>
    </source>
</evidence>
<feature type="coiled-coil region" evidence="1">
    <location>
        <begin position="62"/>
        <end position="89"/>
    </location>
</feature>
<dbReference type="RefSeq" id="WP_182219595.1">
    <property type="nucleotide sequence ID" value="NZ_JACEZS010000017.1"/>
</dbReference>
<gene>
    <name evidence="2" type="ORF">H3H36_18630</name>
</gene>
<dbReference type="Proteomes" id="UP000566711">
    <property type="component" value="Unassembled WGS sequence"/>
</dbReference>
<dbReference type="AlphaFoldDB" id="A0A7W2EK41"/>
<name>A0A7W2EK41_9BURK</name>
<organism evidence="2 3">
    <name type="scientific">Rugamonas fusca</name>
    <dbReference type="NCBI Taxonomy" id="2758568"/>
    <lineage>
        <taxon>Bacteria</taxon>
        <taxon>Pseudomonadati</taxon>
        <taxon>Pseudomonadota</taxon>
        <taxon>Betaproteobacteria</taxon>
        <taxon>Burkholderiales</taxon>
        <taxon>Oxalobacteraceae</taxon>
        <taxon>Telluria group</taxon>
        <taxon>Rugamonas</taxon>
    </lineage>
</organism>